<comment type="caution">
    <text evidence="2">The sequence shown here is derived from an EMBL/GenBank/DDBJ whole genome shotgun (WGS) entry which is preliminary data.</text>
</comment>
<feature type="non-terminal residue" evidence="2">
    <location>
        <position position="1"/>
    </location>
</feature>
<feature type="transmembrane region" description="Helical" evidence="1">
    <location>
        <begin position="12"/>
        <end position="30"/>
    </location>
</feature>
<dbReference type="AlphaFoldDB" id="A0A7J7M9Z6"/>
<keyword evidence="1" id="KW-1133">Transmembrane helix</keyword>
<keyword evidence="1" id="KW-0812">Transmembrane</keyword>
<reference evidence="2 3" key="1">
    <citation type="journal article" date="2020" name="IScience">
        <title>Genome Sequencing of the Endangered Kingdonia uniflora (Circaeasteraceae, Ranunculales) Reveals Potential Mechanisms of Evolutionary Specialization.</title>
        <authorList>
            <person name="Sun Y."/>
            <person name="Deng T."/>
            <person name="Zhang A."/>
            <person name="Moore M.J."/>
            <person name="Landis J.B."/>
            <person name="Lin N."/>
            <person name="Zhang H."/>
            <person name="Zhang X."/>
            <person name="Huang J."/>
            <person name="Zhang X."/>
            <person name="Sun H."/>
            <person name="Wang H."/>
        </authorList>
    </citation>
    <scope>NUCLEOTIDE SEQUENCE [LARGE SCALE GENOMIC DNA]</scope>
    <source>
        <strain evidence="2">TB1705</strain>
        <tissue evidence="2">Leaf</tissue>
    </source>
</reference>
<keyword evidence="3" id="KW-1185">Reference proteome</keyword>
<protein>
    <submittedName>
        <fullName evidence="2">Uncharacterized protein</fullName>
    </submittedName>
</protein>
<organism evidence="2 3">
    <name type="scientific">Kingdonia uniflora</name>
    <dbReference type="NCBI Taxonomy" id="39325"/>
    <lineage>
        <taxon>Eukaryota</taxon>
        <taxon>Viridiplantae</taxon>
        <taxon>Streptophyta</taxon>
        <taxon>Embryophyta</taxon>
        <taxon>Tracheophyta</taxon>
        <taxon>Spermatophyta</taxon>
        <taxon>Magnoliopsida</taxon>
        <taxon>Ranunculales</taxon>
        <taxon>Circaeasteraceae</taxon>
        <taxon>Kingdonia</taxon>
    </lineage>
</organism>
<accession>A0A7J7M9Z6</accession>
<keyword evidence="1" id="KW-0472">Membrane</keyword>
<evidence type="ECO:0000313" key="2">
    <source>
        <dbReference type="EMBL" id="KAF6151600.1"/>
    </source>
</evidence>
<evidence type="ECO:0000313" key="3">
    <source>
        <dbReference type="Proteomes" id="UP000541444"/>
    </source>
</evidence>
<sequence length="56" mass="6495">MHKFTTCDTNIFYQVISIGLVFVFVFFSITRELTFNELTLITNGFFWETLAGCTCI</sequence>
<proteinExistence type="predicted"/>
<evidence type="ECO:0000256" key="1">
    <source>
        <dbReference type="SAM" id="Phobius"/>
    </source>
</evidence>
<gene>
    <name evidence="2" type="ORF">GIB67_021786</name>
</gene>
<dbReference type="Proteomes" id="UP000541444">
    <property type="component" value="Unassembled WGS sequence"/>
</dbReference>
<dbReference type="EMBL" id="JACGCM010001686">
    <property type="protein sequence ID" value="KAF6151600.1"/>
    <property type="molecule type" value="Genomic_DNA"/>
</dbReference>
<name>A0A7J7M9Z6_9MAGN</name>